<reference evidence="3 4" key="1">
    <citation type="submission" date="2020-02" db="EMBL/GenBank/DDBJ databases">
        <title>Draft genome sequence of Haematococcus lacustris strain NIES-144.</title>
        <authorList>
            <person name="Morimoto D."/>
            <person name="Nakagawa S."/>
            <person name="Yoshida T."/>
            <person name="Sawayama S."/>
        </authorList>
    </citation>
    <scope>NUCLEOTIDE SEQUENCE [LARGE SCALE GENOMIC DNA]</scope>
    <source>
        <strain evidence="3 4">NIES-144</strain>
    </source>
</reference>
<feature type="region of interest" description="Disordered" evidence="1">
    <location>
        <begin position="106"/>
        <end position="125"/>
    </location>
</feature>
<evidence type="ECO:0000313" key="4">
    <source>
        <dbReference type="Proteomes" id="UP000485058"/>
    </source>
</evidence>
<feature type="domain" description="Dynein heavy chain ATP-binding dynein motor region" evidence="2">
    <location>
        <begin position="54"/>
        <end position="93"/>
    </location>
</feature>
<gene>
    <name evidence="3" type="ORF">HaLaN_02583</name>
</gene>
<dbReference type="PANTHER" id="PTHR22878">
    <property type="entry name" value="DYNEIN HEAVY CHAIN 6, AXONEMAL-LIKE-RELATED"/>
    <property type="match status" value="1"/>
</dbReference>
<evidence type="ECO:0000259" key="2">
    <source>
        <dbReference type="Pfam" id="PF12781"/>
    </source>
</evidence>
<evidence type="ECO:0000313" key="3">
    <source>
        <dbReference type="EMBL" id="GFH07740.1"/>
    </source>
</evidence>
<dbReference type="EMBL" id="BLLF01000112">
    <property type="protein sequence ID" value="GFH07740.1"/>
    <property type="molecule type" value="Genomic_DNA"/>
</dbReference>
<sequence length="139" mass="15651">MLISAGVISYLGSFTMAYREQAVSKWVEQAAKYGIPRSAKFSLTASLGDPVKIRAWGIAGLPNDSFSIDNGIMVANARRWPLMIDPQTQRIGWRPLELCYWPEQGKLPAKGKEYPEHGYKRLRDKPPKAQEQLQFVAAQ</sequence>
<dbReference type="GO" id="GO:0007018">
    <property type="term" value="P:microtubule-based movement"/>
    <property type="evidence" value="ECO:0007669"/>
    <property type="project" value="InterPro"/>
</dbReference>
<dbReference type="Pfam" id="PF12781">
    <property type="entry name" value="AAA_9"/>
    <property type="match status" value="1"/>
</dbReference>
<proteinExistence type="predicted"/>
<comment type="caution">
    <text evidence="3">The sequence shown here is derived from an EMBL/GenBank/DDBJ whole genome shotgun (WGS) entry which is preliminary data.</text>
</comment>
<dbReference type="InterPro" id="IPR035706">
    <property type="entry name" value="AAA_9"/>
</dbReference>
<accession>A0A699YC38</accession>
<feature type="compositionally biased region" description="Basic and acidic residues" evidence="1">
    <location>
        <begin position="110"/>
        <end position="125"/>
    </location>
</feature>
<dbReference type="GO" id="GO:0030286">
    <property type="term" value="C:dynein complex"/>
    <property type="evidence" value="ECO:0007669"/>
    <property type="project" value="InterPro"/>
</dbReference>
<keyword evidence="4" id="KW-1185">Reference proteome</keyword>
<evidence type="ECO:0000256" key="1">
    <source>
        <dbReference type="SAM" id="MobiDB-lite"/>
    </source>
</evidence>
<dbReference type="Proteomes" id="UP000485058">
    <property type="component" value="Unassembled WGS sequence"/>
</dbReference>
<dbReference type="InterPro" id="IPR026983">
    <property type="entry name" value="DHC"/>
</dbReference>
<dbReference type="GO" id="GO:0051959">
    <property type="term" value="F:dynein light intermediate chain binding"/>
    <property type="evidence" value="ECO:0007669"/>
    <property type="project" value="InterPro"/>
</dbReference>
<dbReference type="InterPro" id="IPR027417">
    <property type="entry name" value="P-loop_NTPase"/>
</dbReference>
<name>A0A699YC38_HAELA</name>
<organism evidence="3 4">
    <name type="scientific">Haematococcus lacustris</name>
    <name type="common">Green alga</name>
    <name type="synonym">Haematococcus pluvialis</name>
    <dbReference type="NCBI Taxonomy" id="44745"/>
    <lineage>
        <taxon>Eukaryota</taxon>
        <taxon>Viridiplantae</taxon>
        <taxon>Chlorophyta</taxon>
        <taxon>core chlorophytes</taxon>
        <taxon>Chlorophyceae</taxon>
        <taxon>CS clade</taxon>
        <taxon>Chlamydomonadales</taxon>
        <taxon>Haematococcaceae</taxon>
        <taxon>Haematococcus</taxon>
    </lineage>
</organism>
<dbReference type="Gene3D" id="1.20.920.20">
    <property type="match status" value="1"/>
</dbReference>
<dbReference type="AlphaFoldDB" id="A0A699YC38"/>
<dbReference type="Gene3D" id="3.40.50.300">
    <property type="entry name" value="P-loop containing nucleotide triphosphate hydrolases"/>
    <property type="match status" value="1"/>
</dbReference>
<protein>
    <recommendedName>
        <fullName evidence="2">Dynein heavy chain ATP-binding dynein motor region domain-containing protein</fullName>
    </recommendedName>
</protein>
<dbReference type="PANTHER" id="PTHR22878:SF70">
    <property type="entry name" value="DYNEIN HEAVY CHAIN 2, AXONEMAL"/>
    <property type="match status" value="1"/>
</dbReference>
<dbReference type="GO" id="GO:0045505">
    <property type="term" value="F:dynein intermediate chain binding"/>
    <property type="evidence" value="ECO:0007669"/>
    <property type="project" value="InterPro"/>
</dbReference>